<feature type="binding site" evidence="9">
    <location>
        <position position="79"/>
    </location>
    <ligand>
        <name>anthranilate</name>
        <dbReference type="ChEBI" id="CHEBI:16567"/>
        <label>1</label>
    </ligand>
</feature>
<feature type="binding site" evidence="9">
    <location>
        <position position="165"/>
    </location>
    <ligand>
        <name>anthranilate</name>
        <dbReference type="ChEBI" id="CHEBI:16567"/>
        <label>2</label>
    </ligand>
</feature>
<keyword evidence="9" id="KW-0460">Magnesium</keyword>
<organism evidence="12 13">
    <name type="scientific">Bowmanella dokdonensis</name>
    <dbReference type="NCBI Taxonomy" id="751969"/>
    <lineage>
        <taxon>Bacteria</taxon>
        <taxon>Pseudomonadati</taxon>
        <taxon>Pseudomonadota</taxon>
        <taxon>Gammaproteobacteria</taxon>
        <taxon>Alteromonadales</taxon>
        <taxon>Alteromonadaceae</taxon>
        <taxon>Bowmanella</taxon>
    </lineage>
</organism>
<dbReference type="GO" id="GO:0005829">
    <property type="term" value="C:cytosol"/>
    <property type="evidence" value="ECO:0007669"/>
    <property type="project" value="TreeGrafter"/>
</dbReference>
<feature type="binding site" evidence="9">
    <location>
        <position position="79"/>
    </location>
    <ligand>
        <name>5-phospho-alpha-D-ribose 1-diphosphate</name>
        <dbReference type="ChEBI" id="CHEBI:58017"/>
    </ligand>
</feature>
<gene>
    <name evidence="9 12" type="primary">trpD</name>
    <name evidence="12" type="ORF">J0A66_16765</name>
</gene>
<keyword evidence="5 9" id="KW-0822">Tryptophan biosynthesis</keyword>
<evidence type="ECO:0000256" key="2">
    <source>
        <dbReference type="ARBA" id="ARBA00022605"/>
    </source>
</evidence>
<dbReference type="Pfam" id="PF02885">
    <property type="entry name" value="Glycos_trans_3N"/>
    <property type="match status" value="1"/>
</dbReference>
<dbReference type="InterPro" id="IPR036320">
    <property type="entry name" value="Glycosyl_Trfase_fam3_N_dom_sf"/>
</dbReference>
<dbReference type="InterPro" id="IPR035902">
    <property type="entry name" value="Nuc_phospho_transferase"/>
</dbReference>
<keyword evidence="3 9" id="KW-0328">Glycosyltransferase</keyword>
<dbReference type="InterPro" id="IPR017459">
    <property type="entry name" value="Glycosyl_Trfase_fam3_N_dom"/>
</dbReference>
<comment type="similarity">
    <text evidence="8">In the C-terminal section; belongs to the anthranilate phosphoribosyltransferase family.</text>
</comment>
<dbReference type="GO" id="GO:0004048">
    <property type="term" value="F:anthranilate phosphoribosyltransferase activity"/>
    <property type="evidence" value="ECO:0007669"/>
    <property type="project" value="UniProtKB-UniRule"/>
</dbReference>
<keyword evidence="9" id="KW-0479">Metal-binding</keyword>
<feature type="binding site" evidence="9">
    <location>
        <position position="224"/>
    </location>
    <ligand>
        <name>Mg(2+)</name>
        <dbReference type="ChEBI" id="CHEBI:18420"/>
        <label>2</label>
    </ligand>
</feature>
<dbReference type="EMBL" id="JAFKCV010000011">
    <property type="protein sequence ID" value="MBN7826890.1"/>
    <property type="molecule type" value="Genomic_DNA"/>
</dbReference>
<evidence type="ECO:0000256" key="7">
    <source>
        <dbReference type="ARBA" id="ARBA00052328"/>
    </source>
</evidence>
<dbReference type="EC" id="2.4.2.18" evidence="9"/>
<feature type="binding site" evidence="9">
    <location>
        <position position="91"/>
    </location>
    <ligand>
        <name>Mg(2+)</name>
        <dbReference type="ChEBI" id="CHEBI:18420"/>
        <label>1</label>
    </ligand>
</feature>
<dbReference type="Proteomes" id="UP000664654">
    <property type="component" value="Unassembled WGS sequence"/>
</dbReference>
<dbReference type="Gene3D" id="3.40.1030.10">
    <property type="entry name" value="Nucleoside phosphorylase/phosphoribosyltransferase catalytic domain"/>
    <property type="match status" value="1"/>
</dbReference>
<evidence type="ECO:0000256" key="5">
    <source>
        <dbReference type="ARBA" id="ARBA00022822"/>
    </source>
</evidence>
<evidence type="ECO:0000256" key="3">
    <source>
        <dbReference type="ARBA" id="ARBA00022676"/>
    </source>
</evidence>
<evidence type="ECO:0000256" key="4">
    <source>
        <dbReference type="ARBA" id="ARBA00022679"/>
    </source>
</evidence>
<dbReference type="HAMAP" id="MF_00211">
    <property type="entry name" value="TrpD"/>
    <property type="match status" value="1"/>
</dbReference>
<reference evidence="12" key="1">
    <citation type="submission" date="2021-03" db="EMBL/GenBank/DDBJ databases">
        <title>novel species isolated from a fishpond in China.</title>
        <authorList>
            <person name="Lu H."/>
            <person name="Cai Z."/>
        </authorList>
    </citation>
    <scope>NUCLEOTIDE SEQUENCE</scope>
    <source>
        <strain evidence="12">JCM 30855</strain>
    </source>
</reference>
<dbReference type="NCBIfam" id="TIGR01245">
    <property type="entry name" value="trpD"/>
    <property type="match status" value="1"/>
</dbReference>
<accession>A0A939IQF5</accession>
<dbReference type="FunFam" id="3.40.1030.10:FF:000002">
    <property type="entry name" value="Anthranilate phosphoribosyltransferase"/>
    <property type="match status" value="1"/>
</dbReference>
<comment type="catalytic activity">
    <reaction evidence="7 9">
        <text>N-(5-phospho-beta-D-ribosyl)anthranilate + diphosphate = 5-phospho-alpha-D-ribose 1-diphosphate + anthranilate</text>
        <dbReference type="Rhea" id="RHEA:11768"/>
        <dbReference type="ChEBI" id="CHEBI:16567"/>
        <dbReference type="ChEBI" id="CHEBI:18277"/>
        <dbReference type="ChEBI" id="CHEBI:33019"/>
        <dbReference type="ChEBI" id="CHEBI:58017"/>
        <dbReference type="EC" id="2.4.2.18"/>
    </reaction>
</comment>
<dbReference type="Gene3D" id="1.20.970.10">
    <property type="entry name" value="Transferase, Pyrimidine Nucleoside Phosphorylase, Chain C"/>
    <property type="match status" value="1"/>
</dbReference>
<evidence type="ECO:0000256" key="1">
    <source>
        <dbReference type="ARBA" id="ARBA00004907"/>
    </source>
</evidence>
<dbReference type="PANTHER" id="PTHR43285">
    <property type="entry name" value="ANTHRANILATE PHOSPHORIBOSYLTRANSFERASE"/>
    <property type="match status" value="1"/>
</dbReference>
<keyword evidence="2 9" id="KW-0028">Amino-acid biosynthesis</keyword>
<evidence type="ECO:0000256" key="9">
    <source>
        <dbReference type="HAMAP-Rule" id="MF_00211"/>
    </source>
</evidence>
<comment type="function">
    <text evidence="9">Catalyzes the transfer of the phosphoribosyl group of 5-phosphorylribose-1-pyrophosphate (PRPP) to anthranilate to yield N-(5'-phosphoribosyl)-anthranilate (PRA).</text>
</comment>
<evidence type="ECO:0000256" key="6">
    <source>
        <dbReference type="ARBA" id="ARBA00023141"/>
    </source>
</evidence>
<dbReference type="GO" id="GO:0000162">
    <property type="term" value="P:L-tryptophan biosynthetic process"/>
    <property type="evidence" value="ECO:0007669"/>
    <property type="project" value="UniProtKB-UniRule"/>
</dbReference>
<dbReference type="Pfam" id="PF00591">
    <property type="entry name" value="Glycos_transf_3"/>
    <property type="match status" value="1"/>
</dbReference>
<evidence type="ECO:0000313" key="12">
    <source>
        <dbReference type="EMBL" id="MBN7826890.1"/>
    </source>
</evidence>
<keyword evidence="13" id="KW-1185">Reference proteome</keyword>
<evidence type="ECO:0000259" key="11">
    <source>
        <dbReference type="Pfam" id="PF02885"/>
    </source>
</evidence>
<comment type="caution">
    <text evidence="12">The sequence shown here is derived from an EMBL/GenBank/DDBJ whole genome shotgun (WGS) entry which is preliminary data.</text>
</comment>
<feature type="binding site" evidence="9">
    <location>
        <position position="224"/>
    </location>
    <ligand>
        <name>Mg(2+)</name>
        <dbReference type="ChEBI" id="CHEBI:18420"/>
        <label>1</label>
    </ligand>
</feature>
<dbReference type="InterPro" id="IPR000312">
    <property type="entry name" value="Glycosyl_Trfase_fam3"/>
</dbReference>
<feature type="binding site" evidence="9">
    <location>
        <begin position="89"/>
        <end position="92"/>
    </location>
    <ligand>
        <name>5-phospho-alpha-D-ribose 1-diphosphate</name>
        <dbReference type="ChEBI" id="CHEBI:58017"/>
    </ligand>
</feature>
<dbReference type="PANTHER" id="PTHR43285:SF2">
    <property type="entry name" value="ANTHRANILATE PHOSPHORIBOSYLTRANSFERASE"/>
    <property type="match status" value="1"/>
</dbReference>
<proteinExistence type="inferred from homology"/>
<comment type="cofactor">
    <cofactor evidence="9">
        <name>Mg(2+)</name>
        <dbReference type="ChEBI" id="CHEBI:18420"/>
    </cofactor>
    <text evidence="9">Binds 2 magnesium ions per monomer.</text>
</comment>
<feature type="domain" description="Glycosyl transferase family 3" evidence="10">
    <location>
        <begin position="72"/>
        <end position="322"/>
    </location>
</feature>
<dbReference type="AlphaFoldDB" id="A0A939IQF5"/>
<feature type="binding site" evidence="9">
    <location>
        <begin position="82"/>
        <end position="83"/>
    </location>
    <ligand>
        <name>5-phospho-alpha-D-ribose 1-diphosphate</name>
        <dbReference type="ChEBI" id="CHEBI:58017"/>
    </ligand>
</feature>
<keyword evidence="4 9" id="KW-0808">Transferase</keyword>
<dbReference type="GO" id="GO:0000287">
    <property type="term" value="F:magnesium ion binding"/>
    <property type="evidence" value="ECO:0007669"/>
    <property type="project" value="UniProtKB-UniRule"/>
</dbReference>
<feature type="binding site" evidence="9">
    <location>
        <position position="119"/>
    </location>
    <ligand>
        <name>5-phospho-alpha-D-ribose 1-diphosphate</name>
        <dbReference type="ChEBI" id="CHEBI:58017"/>
    </ligand>
</feature>
<comment type="subunit">
    <text evidence="9">Homodimer.</text>
</comment>
<dbReference type="InterPro" id="IPR005940">
    <property type="entry name" value="Anthranilate_Pribosyl_Tfrase"/>
</dbReference>
<feature type="binding site" evidence="9">
    <location>
        <position position="110"/>
    </location>
    <ligand>
        <name>anthranilate</name>
        <dbReference type="ChEBI" id="CHEBI:16567"/>
        <label>1</label>
    </ligand>
</feature>
<feature type="binding site" evidence="9">
    <location>
        <begin position="107"/>
        <end position="115"/>
    </location>
    <ligand>
        <name>5-phospho-alpha-D-ribose 1-diphosphate</name>
        <dbReference type="ChEBI" id="CHEBI:58017"/>
    </ligand>
</feature>
<dbReference type="RefSeq" id="WP_206575000.1">
    <property type="nucleotide sequence ID" value="NZ_JAFKCV010000011.1"/>
</dbReference>
<evidence type="ECO:0000259" key="10">
    <source>
        <dbReference type="Pfam" id="PF00591"/>
    </source>
</evidence>
<dbReference type="SUPFAM" id="SSF47648">
    <property type="entry name" value="Nucleoside phosphorylase/phosphoribosyltransferase N-terminal domain"/>
    <property type="match status" value="1"/>
</dbReference>
<comment type="similarity">
    <text evidence="9">Belongs to the anthranilate phosphoribosyltransferase family.</text>
</comment>
<comment type="pathway">
    <text evidence="1 9">Amino-acid biosynthesis; L-tryptophan biosynthesis; L-tryptophan from chorismate: step 2/5.</text>
</comment>
<feature type="binding site" evidence="9">
    <location>
        <position position="87"/>
    </location>
    <ligand>
        <name>5-phospho-alpha-D-ribose 1-diphosphate</name>
        <dbReference type="ChEBI" id="CHEBI:58017"/>
    </ligand>
</feature>
<keyword evidence="6 9" id="KW-0057">Aromatic amino acid biosynthesis</keyword>
<dbReference type="SUPFAM" id="SSF52418">
    <property type="entry name" value="Nucleoside phosphorylase/phosphoribosyltransferase catalytic domain"/>
    <property type="match status" value="1"/>
</dbReference>
<evidence type="ECO:0000313" key="13">
    <source>
        <dbReference type="Proteomes" id="UP000664654"/>
    </source>
</evidence>
<comment type="caution">
    <text evidence="9">Lacks conserved residue(s) required for the propagation of feature annotation.</text>
</comment>
<evidence type="ECO:0000256" key="8">
    <source>
        <dbReference type="ARBA" id="ARBA00061188"/>
    </source>
</evidence>
<feature type="binding site" evidence="9">
    <location>
        <position position="223"/>
    </location>
    <ligand>
        <name>Mg(2+)</name>
        <dbReference type="ChEBI" id="CHEBI:18420"/>
        <label>2</label>
    </ligand>
</feature>
<sequence>MQATLEKLYTNQPLSQEEARELFSRVIQGQMDPVVLSAVLTAMKVRGETPAEIAGAARALVDNASAFPRPDYEFADIVGTGGDGLNTLNISSASAIVAAACGVKVAKHGNRSVSSRSGSADLFREFGLNLEMSANIARECLDKSGLCFLFAPNYHSGIRHAMPVRSALKTRTLFNLLGPLANPARPTHIIIGVYQSQWVRPFAETLKLLGYQQALVVHGSGLDEFALHGPSQVASLQQGLIEEFTLTPEDFNLPQQPIEAIAGGDPEHNKSLIEKLLHGKGEAAHRQAVAINAGALLKLTGRVDSWRQGAEMAQEILHTQDAMQVIQQTAQISQTREQ</sequence>
<protein>
    <recommendedName>
        <fullName evidence="9">Anthranilate phosphoribosyltransferase</fullName>
        <ecNumber evidence="9">2.4.2.18</ecNumber>
    </recommendedName>
</protein>
<feature type="domain" description="Glycosyl transferase family 3 N-terminal" evidence="11">
    <location>
        <begin position="4"/>
        <end position="64"/>
    </location>
</feature>
<name>A0A939IQF5_9ALTE</name>